<dbReference type="InterPro" id="IPR017941">
    <property type="entry name" value="Rieske_2Fe-2S"/>
</dbReference>
<gene>
    <name evidence="2" type="ORF">DESPIG_01796</name>
</gene>
<comment type="caution">
    <text evidence="2">The sequence shown here is derived from an EMBL/GenBank/DDBJ whole genome shotgun (WGS) entry which is preliminary data.</text>
</comment>
<dbReference type="GO" id="GO:0051537">
    <property type="term" value="F:2 iron, 2 sulfur cluster binding"/>
    <property type="evidence" value="ECO:0007669"/>
    <property type="project" value="InterPro"/>
</dbReference>
<accession>B6WUN4</accession>
<dbReference type="Proteomes" id="UP000003676">
    <property type="component" value="Unassembled WGS sequence"/>
</dbReference>
<dbReference type="PROSITE" id="PS51296">
    <property type="entry name" value="RIESKE"/>
    <property type="match status" value="1"/>
</dbReference>
<reference evidence="2 3" key="2">
    <citation type="submission" date="2008-10" db="EMBL/GenBank/DDBJ databases">
        <authorList>
            <person name="Fulton L."/>
            <person name="Clifton S."/>
            <person name="Fulton B."/>
            <person name="Xu J."/>
            <person name="Minx P."/>
            <person name="Pepin K.H."/>
            <person name="Johnson M."/>
            <person name="Bhonagiri V."/>
            <person name="Nash W.E."/>
            <person name="Mardis E.R."/>
            <person name="Wilson R.K."/>
        </authorList>
    </citation>
    <scope>NUCLEOTIDE SEQUENCE [LARGE SCALE GENOMIC DNA]</scope>
    <source>
        <strain evidence="2 3">ATCC 29098</strain>
    </source>
</reference>
<organism evidence="2 3">
    <name type="scientific">Desulfovibrio piger ATCC 29098</name>
    <dbReference type="NCBI Taxonomy" id="411464"/>
    <lineage>
        <taxon>Bacteria</taxon>
        <taxon>Pseudomonadati</taxon>
        <taxon>Thermodesulfobacteriota</taxon>
        <taxon>Desulfovibrionia</taxon>
        <taxon>Desulfovibrionales</taxon>
        <taxon>Desulfovibrionaceae</taxon>
        <taxon>Desulfovibrio</taxon>
    </lineage>
</organism>
<evidence type="ECO:0000259" key="1">
    <source>
        <dbReference type="PROSITE" id="PS51296"/>
    </source>
</evidence>
<dbReference type="AlphaFoldDB" id="B6WUN4"/>
<evidence type="ECO:0000313" key="3">
    <source>
        <dbReference type="Proteomes" id="UP000003676"/>
    </source>
</evidence>
<proteinExistence type="predicted"/>
<reference evidence="2 3" key="1">
    <citation type="submission" date="2008-10" db="EMBL/GenBank/DDBJ databases">
        <title>Draft genome sequence of Desulvovibrio piger (ATCC 29098).</title>
        <authorList>
            <person name="Sudarsanam P."/>
            <person name="Ley R."/>
            <person name="Guruge J."/>
            <person name="Turnbaugh P.J."/>
            <person name="Mahowald M."/>
            <person name="Liep D."/>
            <person name="Gordon J."/>
        </authorList>
    </citation>
    <scope>NUCLEOTIDE SEQUENCE [LARGE SCALE GENOMIC DNA]</scope>
    <source>
        <strain evidence="2 3">ATCC 29098</strain>
    </source>
</reference>
<protein>
    <recommendedName>
        <fullName evidence="1">Rieske domain-containing protein</fullName>
    </recommendedName>
</protein>
<dbReference type="HOGENOM" id="CLU_2842666_0_0_7"/>
<evidence type="ECO:0000313" key="2">
    <source>
        <dbReference type="EMBL" id="EEB33313.1"/>
    </source>
</evidence>
<dbReference type="EMBL" id="ABXU01000057">
    <property type="protein sequence ID" value="EEB33313.1"/>
    <property type="molecule type" value="Genomic_DNA"/>
</dbReference>
<sequence length="65" mass="7157">MVAPIVEGHEGCLPGLSAGLFGRMHQQCQCSRQGQCPCHGWCSGRCRAGKVERRREKSCHVRPPP</sequence>
<name>B6WUN4_9BACT</name>
<feature type="domain" description="Rieske" evidence="1">
    <location>
        <begin position="1"/>
        <end position="65"/>
    </location>
</feature>